<dbReference type="Gene3D" id="1.10.287.130">
    <property type="match status" value="1"/>
</dbReference>
<protein>
    <recommendedName>
        <fullName evidence="3">histidine kinase</fullName>
        <ecNumber evidence="3">2.7.13.3</ecNumber>
    </recommendedName>
</protein>
<evidence type="ECO:0000256" key="1">
    <source>
        <dbReference type="ARBA" id="ARBA00000085"/>
    </source>
</evidence>
<dbReference type="CDD" id="cd06225">
    <property type="entry name" value="HAMP"/>
    <property type="match status" value="1"/>
</dbReference>
<keyword evidence="5 14" id="KW-0808">Transferase</keyword>
<comment type="catalytic activity">
    <reaction evidence="1">
        <text>ATP + protein L-histidine = ADP + protein N-phospho-L-histidine.</text>
        <dbReference type="EC" id="2.7.13.3"/>
    </reaction>
</comment>
<dbReference type="Pfam" id="PF00672">
    <property type="entry name" value="HAMP"/>
    <property type="match status" value="1"/>
</dbReference>
<dbReference type="InterPro" id="IPR005467">
    <property type="entry name" value="His_kinase_dom"/>
</dbReference>
<dbReference type="InterPro" id="IPR036890">
    <property type="entry name" value="HATPase_C_sf"/>
</dbReference>
<dbReference type="Pfam" id="PF02518">
    <property type="entry name" value="HATPase_c"/>
    <property type="match status" value="1"/>
</dbReference>
<feature type="domain" description="Histidine kinase" evidence="12">
    <location>
        <begin position="269"/>
        <end position="474"/>
    </location>
</feature>
<dbReference type="Proteomes" id="UP001185069">
    <property type="component" value="Unassembled WGS sequence"/>
</dbReference>
<dbReference type="PROSITE" id="PS50109">
    <property type="entry name" value="HIS_KIN"/>
    <property type="match status" value="1"/>
</dbReference>
<keyword evidence="7 14" id="KW-0418">Kinase</keyword>
<evidence type="ECO:0000256" key="2">
    <source>
        <dbReference type="ARBA" id="ARBA00004236"/>
    </source>
</evidence>
<dbReference type="RefSeq" id="WP_309798581.1">
    <property type="nucleotide sequence ID" value="NZ_BAAAHY010000005.1"/>
</dbReference>
<organism evidence="14 15">
    <name type="scientific">Arthrobacter russicus</name>
    <dbReference type="NCBI Taxonomy" id="172040"/>
    <lineage>
        <taxon>Bacteria</taxon>
        <taxon>Bacillati</taxon>
        <taxon>Actinomycetota</taxon>
        <taxon>Actinomycetes</taxon>
        <taxon>Micrococcales</taxon>
        <taxon>Micrococcaceae</taxon>
        <taxon>Arthrobacter</taxon>
    </lineage>
</organism>
<dbReference type="SMART" id="SM00387">
    <property type="entry name" value="HATPase_c"/>
    <property type="match status" value="1"/>
</dbReference>
<dbReference type="SUPFAM" id="SSF47384">
    <property type="entry name" value="Homodimeric domain of signal transducing histidine kinase"/>
    <property type="match status" value="1"/>
</dbReference>
<gene>
    <name evidence="14" type="ORF">JOE69_002129</name>
</gene>
<comment type="subcellular location">
    <subcellularLocation>
        <location evidence="2">Cell membrane</location>
    </subcellularLocation>
</comment>
<dbReference type="InterPro" id="IPR003660">
    <property type="entry name" value="HAMP_dom"/>
</dbReference>
<dbReference type="GO" id="GO:0004673">
    <property type="term" value="F:protein histidine kinase activity"/>
    <property type="evidence" value="ECO:0007669"/>
    <property type="project" value="UniProtKB-EC"/>
</dbReference>
<dbReference type="Gene3D" id="6.10.340.10">
    <property type="match status" value="1"/>
</dbReference>
<dbReference type="SMART" id="SM00304">
    <property type="entry name" value="HAMP"/>
    <property type="match status" value="1"/>
</dbReference>
<dbReference type="SMART" id="SM00388">
    <property type="entry name" value="HisKA"/>
    <property type="match status" value="1"/>
</dbReference>
<feature type="transmembrane region" description="Helical" evidence="11">
    <location>
        <begin position="183"/>
        <end position="205"/>
    </location>
</feature>
<dbReference type="InterPro" id="IPR036097">
    <property type="entry name" value="HisK_dim/P_sf"/>
</dbReference>
<reference evidence="14 15" key="1">
    <citation type="submission" date="2023-07" db="EMBL/GenBank/DDBJ databases">
        <title>Sequencing the genomes of 1000 actinobacteria strains.</title>
        <authorList>
            <person name="Klenk H.-P."/>
        </authorList>
    </citation>
    <scope>NUCLEOTIDE SEQUENCE [LARGE SCALE GENOMIC DNA]</scope>
    <source>
        <strain evidence="14 15">DSM 14555</strain>
    </source>
</reference>
<dbReference type="PANTHER" id="PTHR45436:SF5">
    <property type="entry name" value="SENSOR HISTIDINE KINASE TRCS"/>
    <property type="match status" value="1"/>
</dbReference>
<evidence type="ECO:0000259" key="13">
    <source>
        <dbReference type="PROSITE" id="PS50885"/>
    </source>
</evidence>
<keyword evidence="4" id="KW-0597">Phosphoprotein</keyword>
<evidence type="ECO:0000256" key="4">
    <source>
        <dbReference type="ARBA" id="ARBA00022553"/>
    </source>
</evidence>
<dbReference type="PROSITE" id="PS50885">
    <property type="entry name" value="HAMP"/>
    <property type="match status" value="1"/>
</dbReference>
<comment type="caution">
    <text evidence="14">The sequence shown here is derived from an EMBL/GenBank/DDBJ whole genome shotgun (WGS) entry which is preliminary data.</text>
</comment>
<keyword evidence="10 11" id="KW-0472">Membrane</keyword>
<evidence type="ECO:0000256" key="11">
    <source>
        <dbReference type="SAM" id="Phobius"/>
    </source>
</evidence>
<evidence type="ECO:0000256" key="10">
    <source>
        <dbReference type="ARBA" id="ARBA00023136"/>
    </source>
</evidence>
<dbReference type="CDD" id="cd00082">
    <property type="entry name" value="HisKA"/>
    <property type="match status" value="1"/>
</dbReference>
<evidence type="ECO:0000256" key="8">
    <source>
        <dbReference type="ARBA" id="ARBA00022989"/>
    </source>
</evidence>
<dbReference type="Gene3D" id="3.30.565.10">
    <property type="entry name" value="Histidine kinase-like ATPase, C-terminal domain"/>
    <property type="match status" value="1"/>
</dbReference>
<evidence type="ECO:0000256" key="9">
    <source>
        <dbReference type="ARBA" id="ARBA00023012"/>
    </source>
</evidence>
<dbReference type="InterPro" id="IPR004358">
    <property type="entry name" value="Sig_transdc_His_kin-like_C"/>
</dbReference>
<evidence type="ECO:0000313" key="15">
    <source>
        <dbReference type="Proteomes" id="UP001185069"/>
    </source>
</evidence>
<evidence type="ECO:0000256" key="7">
    <source>
        <dbReference type="ARBA" id="ARBA00022777"/>
    </source>
</evidence>
<evidence type="ECO:0000256" key="6">
    <source>
        <dbReference type="ARBA" id="ARBA00022692"/>
    </source>
</evidence>
<evidence type="ECO:0000313" key="14">
    <source>
        <dbReference type="EMBL" id="MDR6269891.1"/>
    </source>
</evidence>
<dbReference type="EMBL" id="JAVDQF010000001">
    <property type="protein sequence ID" value="MDR6269891.1"/>
    <property type="molecule type" value="Genomic_DNA"/>
</dbReference>
<dbReference type="EC" id="2.7.13.3" evidence="3"/>
<dbReference type="PANTHER" id="PTHR45436">
    <property type="entry name" value="SENSOR HISTIDINE KINASE YKOH"/>
    <property type="match status" value="1"/>
</dbReference>
<dbReference type="PRINTS" id="PR00344">
    <property type="entry name" value="BCTRLSENSOR"/>
</dbReference>
<evidence type="ECO:0000259" key="12">
    <source>
        <dbReference type="PROSITE" id="PS50109"/>
    </source>
</evidence>
<dbReference type="CDD" id="cd00075">
    <property type="entry name" value="HATPase"/>
    <property type="match status" value="1"/>
</dbReference>
<keyword evidence="6 11" id="KW-0812">Transmembrane</keyword>
<keyword evidence="15" id="KW-1185">Reference proteome</keyword>
<dbReference type="InterPro" id="IPR003594">
    <property type="entry name" value="HATPase_dom"/>
</dbReference>
<dbReference type="InterPro" id="IPR050428">
    <property type="entry name" value="TCS_sensor_his_kinase"/>
</dbReference>
<dbReference type="Pfam" id="PF00512">
    <property type="entry name" value="HisKA"/>
    <property type="match status" value="1"/>
</dbReference>
<accession>A0ABU1JBU2</accession>
<keyword evidence="9" id="KW-0902">Two-component regulatory system</keyword>
<keyword evidence="8 11" id="KW-1133">Transmembrane helix</keyword>
<name>A0ABU1JBU2_9MICC</name>
<evidence type="ECO:0000256" key="5">
    <source>
        <dbReference type="ARBA" id="ARBA00022679"/>
    </source>
</evidence>
<dbReference type="SUPFAM" id="SSF55874">
    <property type="entry name" value="ATPase domain of HSP90 chaperone/DNA topoisomerase II/histidine kinase"/>
    <property type="match status" value="1"/>
</dbReference>
<sequence>MTFLRRLLSSLGFRLALGFALIAAISAGATGAVTTWSARDNILEAEQNRLIGDFNRMFAELPNEIGDPYLNDTPNRAQFILDGIRNQLRGPMGAEIPGTSQFVGNLSPDAVPESIRAASVPGNQPLYLRTRDGGSAAFSVAQAKEIQFYTGAGTVASYPVLVYASYPLNKQEQQINGLTTQTALLTLSVGVAAAFVGVLLCRQVLRPITALRRAVDRFGRSPTPVRLRASGVRELGGLIDSFNHTSGQLHRTVAELTESEKRARRFVADVSHELRTPTAAMVAAADTLDNPATAPEQLAQAGRVTASAARRLAKLTEDLLEISRFDAGQIALQPVGFDAVERLGLLIAERGWPQVSISAAEELRVRLDARRFDVIAANLIGNALSHGGAPVDVVLDATESRLRLEVIDHGTGIAADDLPLLFDRFFKSDQSRSRGGTGLGLALVAENTALLGGSVQVQSSPGRTVFTVELPFAGDAEE</sequence>
<dbReference type="InterPro" id="IPR003661">
    <property type="entry name" value="HisK_dim/P_dom"/>
</dbReference>
<proteinExistence type="predicted"/>
<feature type="domain" description="HAMP" evidence="13">
    <location>
        <begin position="202"/>
        <end position="254"/>
    </location>
</feature>
<evidence type="ECO:0000256" key="3">
    <source>
        <dbReference type="ARBA" id="ARBA00012438"/>
    </source>
</evidence>